<evidence type="ECO:0008006" key="3">
    <source>
        <dbReference type="Google" id="ProtNLM"/>
    </source>
</evidence>
<proteinExistence type="predicted"/>
<reference evidence="1 2" key="1">
    <citation type="journal article" date="2015" name="Nature">
        <title>rRNA introns, odd ribosomes, and small enigmatic genomes across a large radiation of phyla.</title>
        <authorList>
            <person name="Brown C.T."/>
            <person name="Hug L.A."/>
            <person name="Thomas B.C."/>
            <person name="Sharon I."/>
            <person name="Castelle C.J."/>
            <person name="Singh A."/>
            <person name="Wilkins M.J."/>
            <person name="Williams K.H."/>
            <person name="Banfield J.F."/>
        </authorList>
    </citation>
    <scope>NUCLEOTIDE SEQUENCE [LARGE SCALE GENOMIC DNA]</scope>
</reference>
<dbReference type="AlphaFoldDB" id="A0A0G1NUH0"/>
<gene>
    <name evidence="1" type="ORF">UW99_C0051G0007</name>
</gene>
<organism evidence="1 2">
    <name type="scientific">Candidatus Collierbacteria bacterium GW2011_GWC2_45_15</name>
    <dbReference type="NCBI Taxonomy" id="1618394"/>
    <lineage>
        <taxon>Bacteria</taxon>
        <taxon>Candidatus Collieribacteriota</taxon>
    </lineage>
</organism>
<name>A0A0G1NUH0_9BACT</name>
<dbReference type="EMBL" id="LCKM01000051">
    <property type="protein sequence ID" value="KKT96707.1"/>
    <property type="molecule type" value="Genomic_DNA"/>
</dbReference>
<protein>
    <recommendedName>
        <fullName evidence="3">DUF4177 domain-containing protein</fullName>
    </recommendedName>
</protein>
<evidence type="ECO:0000313" key="2">
    <source>
        <dbReference type="Proteomes" id="UP000034214"/>
    </source>
</evidence>
<dbReference type="Proteomes" id="UP000034214">
    <property type="component" value="Unassembled WGS sequence"/>
</dbReference>
<sequence>MWEYLELRVNTNRQVVAIHAKNPGLEGPTLRVFAFPDVADELGKLGWELVSVVECDPGYLCYFKRFVEKRGIDLC</sequence>
<comment type="caution">
    <text evidence="1">The sequence shown here is derived from an EMBL/GenBank/DDBJ whole genome shotgun (WGS) entry which is preliminary data.</text>
</comment>
<accession>A0A0G1NUH0</accession>
<evidence type="ECO:0000313" key="1">
    <source>
        <dbReference type="EMBL" id="KKT96707.1"/>
    </source>
</evidence>